<gene>
    <name evidence="1" type="ORF">Cfor_11329</name>
</gene>
<keyword evidence="2" id="KW-1185">Reference proteome</keyword>
<dbReference type="AlphaFoldDB" id="A0A6L2P898"/>
<organism evidence="1 2">
    <name type="scientific">Coptotermes formosanus</name>
    <name type="common">Formosan subterranean termite</name>
    <dbReference type="NCBI Taxonomy" id="36987"/>
    <lineage>
        <taxon>Eukaryota</taxon>
        <taxon>Metazoa</taxon>
        <taxon>Ecdysozoa</taxon>
        <taxon>Arthropoda</taxon>
        <taxon>Hexapoda</taxon>
        <taxon>Insecta</taxon>
        <taxon>Pterygota</taxon>
        <taxon>Neoptera</taxon>
        <taxon>Polyneoptera</taxon>
        <taxon>Dictyoptera</taxon>
        <taxon>Blattodea</taxon>
        <taxon>Blattoidea</taxon>
        <taxon>Termitoidae</taxon>
        <taxon>Rhinotermitidae</taxon>
        <taxon>Coptotermes</taxon>
    </lineage>
</organism>
<feature type="non-terminal residue" evidence="1">
    <location>
        <position position="1"/>
    </location>
</feature>
<proteinExistence type="predicted"/>
<evidence type="ECO:0000313" key="2">
    <source>
        <dbReference type="Proteomes" id="UP000502823"/>
    </source>
</evidence>
<reference evidence="2" key="1">
    <citation type="submission" date="2020-01" db="EMBL/GenBank/DDBJ databases">
        <title>Draft genome sequence of the Termite Coptotermes fromosanus.</title>
        <authorList>
            <person name="Itakura S."/>
            <person name="Yosikawa Y."/>
            <person name="Umezawa K."/>
        </authorList>
    </citation>
    <scope>NUCLEOTIDE SEQUENCE [LARGE SCALE GENOMIC DNA]</scope>
</reference>
<protein>
    <submittedName>
        <fullName evidence="1">Uncharacterized protein</fullName>
    </submittedName>
</protein>
<comment type="caution">
    <text evidence="1">The sequence shown here is derived from an EMBL/GenBank/DDBJ whole genome shotgun (WGS) entry which is preliminary data.</text>
</comment>
<evidence type="ECO:0000313" key="1">
    <source>
        <dbReference type="EMBL" id="GFG28399.1"/>
    </source>
</evidence>
<dbReference type="Proteomes" id="UP000502823">
    <property type="component" value="Unassembled WGS sequence"/>
</dbReference>
<feature type="non-terminal residue" evidence="1">
    <location>
        <position position="160"/>
    </location>
</feature>
<dbReference type="EMBL" id="BLKM01006623">
    <property type="protein sequence ID" value="GFG28399.1"/>
    <property type="molecule type" value="Genomic_DNA"/>
</dbReference>
<dbReference type="InParanoid" id="A0A6L2P898"/>
<accession>A0A6L2P898</accession>
<dbReference type="OrthoDB" id="6350028at2759"/>
<name>A0A6L2P898_COPFO</name>
<sequence>GQPEYTNEDLEEELAGIRPLEIPLHLSEVGRVSDVKHQHYATNTTRTSGELDFEGLTTISDRMSELQIGKESKDNINDSSEWDQNTNTYRIRREEVEQNLDVSNVPPPVTTTTEHSTVNNWRNCLQLVDSVSPKADEDLLELMVRIAENPAEWQQVHHVL</sequence>